<gene>
    <name evidence="8" type="primary">GRHL3</name>
</gene>
<dbReference type="GO" id="GO:0007417">
    <property type="term" value="P:central nervous system development"/>
    <property type="evidence" value="ECO:0007669"/>
    <property type="project" value="Ensembl"/>
</dbReference>
<keyword evidence="4" id="KW-0804">Transcription</keyword>
<dbReference type="GO" id="GO:0005654">
    <property type="term" value="C:nucleoplasm"/>
    <property type="evidence" value="ECO:0007669"/>
    <property type="project" value="Ensembl"/>
</dbReference>
<dbReference type="GO" id="GO:0032956">
    <property type="term" value="P:regulation of actin cytoskeleton organization"/>
    <property type="evidence" value="ECO:0007669"/>
    <property type="project" value="Ensembl"/>
</dbReference>
<accession>A0A452UAT7</accession>
<sequence>MTELIVKGEGAEAQGQLSRHDSDFDRVWAERTLMLTSPLRRRSLVTNVHRQAHLPWAECRGGRSRSRDKTRNSLFPWEARRAIRKDSSNSPRSRDFVHESRAKCFARVKSLKSLQVSGLCDCLRMTRSTWKRYLENPLTAATKAMMRVNGDDDSVAALSFLYDYYMGPKEKRILSSSTGGRNDQGKRYYHGMEYEMDLAPLESPTHLMKFLTENVSGTPEYPDVLKKNNLMSLEGAGPTSGKAAPLPPGPSKLEAGSVDSYLLPTSDMYDNSSLNSLFESIHGVPPTQRWQPDSTFKDDPQESLLFPDILKTSPEPPCPEDYPSPKSDFEYTLGSPKAIHIKSGESPMAYLNKGQFYPITLRTPAGGKGLALSSNKVKSVVMVVFDNEKVPVEQLRFWKHWHSRQPTAKQRVIDVADCKENFNTVQHIEEVAYNALSFVWNVNEEAKVFIGINCLSTDFSSQKGVKGVPLNLQIDTYDCGSGAERLVHRAVCQIKIFCDKGAERKMRDDERKQIRRKVKCPDSSSSGIKGCLLSGFRGNETTYLRPEADLETPPVLFIPNVHFSGLQRPGGAVPSAGQSSSSRLPLKRTCSPFAEEFEPLPSKKAKDDDLQRVLLYVRRETEEVFDALMLKTPDLKGLRNAISEKYGFPEENIYKVYKKCKRGILVNMDNNIIQHYSNHVAFLLDMGELDGKIQIILKEL</sequence>
<dbReference type="GeneTree" id="ENSGT00940000157970"/>
<protein>
    <submittedName>
        <fullName evidence="8">Grainyhead like transcription factor 3</fullName>
    </submittedName>
</protein>
<dbReference type="OMA" id="MDSWSYL"/>
<dbReference type="GO" id="GO:0015629">
    <property type="term" value="C:actin cytoskeleton"/>
    <property type="evidence" value="ECO:0007669"/>
    <property type="project" value="Ensembl"/>
</dbReference>
<dbReference type="GO" id="GO:0006366">
    <property type="term" value="P:transcription by RNA polymerase II"/>
    <property type="evidence" value="ECO:0007669"/>
    <property type="project" value="Ensembl"/>
</dbReference>
<dbReference type="GO" id="GO:0031490">
    <property type="term" value="F:chromatin DNA binding"/>
    <property type="evidence" value="ECO:0007669"/>
    <property type="project" value="Ensembl"/>
</dbReference>
<keyword evidence="2" id="KW-0805">Transcription regulation</keyword>
<name>A0A452UAT7_URSMA</name>
<comment type="subcellular location">
    <subcellularLocation>
        <location evidence="1 6">Nucleus</location>
    </subcellularLocation>
</comment>
<dbReference type="InterPro" id="IPR007604">
    <property type="entry name" value="CP2"/>
</dbReference>
<dbReference type="GO" id="GO:0001228">
    <property type="term" value="F:DNA-binding transcription activator activity, RNA polymerase II-specific"/>
    <property type="evidence" value="ECO:0007669"/>
    <property type="project" value="Ensembl"/>
</dbReference>
<dbReference type="GO" id="GO:0090103">
    <property type="term" value="P:cochlea morphogenesis"/>
    <property type="evidence" value="ECO:0007669"/>
    <property type="project" value="Ensembl"/>
</dbReference>
<reference evidence="8" key="1">
    <citation type="submission" date="2019-03" db="UniProtKB">
        <authorList>
            <consortium name="Ensembl"/>
        </authorList>
    </citation>
    <scope>IDENTIFICATION</scope>
</reference>
<dbReference type="GO" id="GO:0005829">
    <property type="term" value="C:cytosol"/>
    <property type="evidence" value="ECO:0007669"/>
    <property type="project" value="Ensembl"/>
</dbReference>
<feature type="domain" description="Grh/CP2 DB" evidence="7">
    <location>
        <begin position="325"/>
        <end position="558"/>
    </location>
</feature>
<dbReference type="GO" id="GO:0061029">
    <property type="term" value="P:eyelid development in camera-type eye"/>
    <property type="evidence" value="ECO:0007669"/>
    <property type="project" value="Ensembl"/>
</dbReference>
<evidence type="ECO:0000256" key="5">
    <source>
        <dbReference type="ARBA" id="ARBA00023242"/>
    </source>
</evidence>
<dbReference type="GO" id="GO:0010628">
    <property type="term" value="P:positive regulation of gene expression"/>
    <property type="evidence" value="ECO:0007669"/>
    <property type="project" value="Ensembl"/>
</dbReference>
<dbReference type="GO" id="GO:0005929">
    <property type="term" value="C:cilium"/>
    <property type="evidence" value="ECO:0007669"/>
    <property type="project" value="Ensembl"/>
</dbReference>
<dbReference type="GO" id="GO:0000978">
    <property type="term" value="F:RNA polymerase II cis-regulatory region sequence-specific DNA binding"/>
    <property type="evidence" value="ECO:0007669"/>
    <property type="project" value="Ensembl"/>
</dbReference>
<proteinExistence type="predicted"/>
<dbReference type="GO" id="GO:0001843">
    <property type="term" value="P:neural tube closure"/>
    <property type="evidence" value="ECO:0007669"/>
    <property type="project" value="Ensembl"/>
</dbReference>
<dbReference type="GO" id="GO:0042060">
    <property type="term" value="P:wound healing"/>
    <property type="evidence" value="ECO:0007669"/>
    <property type="project" value="Ensembl"/>
</dbReference>
<keyword evidence="3 6" id="KW-0238">DNA-binding</keyword>
<evidence type="ECO:0000259" key="7">
    <source>
        <dbReference type="PROSITE" id="PS51968"/>
    </source>
</evidence>
<evidence type="ECO:0000256" key="1">
    <source>
        <dbReference type="ARBA" id="ARBA00004123"/>
    </source>
</evidence>
<dbReference type="GO" id="GO:0001736">
    <property type="term" value="P:establishment of planar polarity"/>
    <property type="evidence" value="ECO:0007669"/>
    <property type="project" value="Ensembl"/>
</dbReference>
<evidence type="ECO:0000256" key="2">
    <source>
        <dbReference type="ARBA" id="ARBA00023015"/>
    </source>
</evidence>
<dbReference type="Pfam" id="PF25416">
    <property type="entry name" value="GRHL1_C"/>
    <property type="match status" value="1"/>
</dbReference>
<dbReference type="PANTHER" id="PTHR11037">
    <property type="entry name" value="TRANSCRIPTION FACTOR CP2"/>
    <property type="match status" value="1"/>
</dbReference>
<dbReference type="PROSITE" id="PS51968">
    <property type="entry name" value="GRH_CP2_DB"/>
    <property type="match status" value="1"/>
</dbReference>
<dbReference type="InterPro" id="IPR057520">
    <property type="entry name" value="GRHL1/CP2_C"/>
</dbReference>
<evidence type="ECO:0000313" key="8">
    <source>
        <dbReference type="Ensembl" id="ENSUMAP00000017880"/>
    </source>
</evidence>
<dbReference type="AlphaFoldDB" id="A0A452UAT7"/>
<dbReference type="InterPro" id="IPR040167">
    <property type="entry name" value="TF_CP2-like"/>
</dbReference>
<evidence type="ECO:0000256" key="3">
    <source>
        <dbReference type="ARBA" id="ARBA00023125"/>
    </source>
</evidence>
<dbReference type="GO" id="GO:0061436">
    <property type="term" value="P:establishment of skin barrier"/>
    <property type="evidence" value="ECO:0007669"/>
    <property type="project" value="Ensembl"/>
</dbReference>
<evidence type="ECO:0000256" key="4">
    <source>
        <dbReference type="ARBA" id="ARBA00023163"/>
    </source>
</evidence>
<dbReference type="GO" id="GO:0007389">
    <property type="term" value="P:pattern specification process"/>
    <property type="evidence" value="ECO:0007669"/>
    <property type="project" value="Ensembl"/>
</dbReference>
<dbReference type="Ensembl" id="ENSUMAT00000021129.1">
    <property type="protein sequence ID" value="ENSUMAP00000017880.1"/>
    <property type="gene ID" value="ENSUMAG00000013146.1"/>
</dbReference>
<dbReference type="PANTHER" id="PTHR11037:SF6">
    <property type="entry name" value="GRAINYHEAD-LIKE PROTEIN 3 HOMOLOG"/>
    <property type="match status" value="1"/>
</dbReference>
<dbReference type="Pfam" id="PF04516">
    <property type="entry name" value="CP2"/>
    <property type="match status" value="1"/>
</dbReference>
<keyword evidence="5 6" id="KW-0539">Nucleus</keyword>
<organism evidence="8">
    <name type="scientific">Ursus maritimus</name>
    <name type="common">Polar bear</name>
    <name type="synonym">Thalarctos maritimus</name>
    <dbReference type="NCBI Taxonomy" id="29073"/>
    <lineage>
        <taxon>Eukaryota</taxon>
        <taxon>Metazoa</taxon>
        <taxon>Chordata</taxon>
        <taxon>Craniata</taxon>
        <taxon>Vertebrata</taxon>
        <taxon>Euteleostomi</taxon>
        <taxon>Mammalia</taxon>
        <taxon>Eutheria</taxon>
        <taxon>Laurasiatheria</taxon>
        <taxon>Carnivora</taxon>
        <taxon>Caniformia</taxon>
        <taxon>Ursidae</taxon>
        <taxon>Ursus</taxon>
    </lineage>
</organism>
<evidence type="ECO:0000256" key="6">
    <source>
        <dbReference type="PROSITE-ProRule" id="PRU01313"/>
    </source>
</evidence>
<dbReference type="GO" id="GO:0007398">
    <property type="term" value="P:ectoderm development"/>
    <property type="evidence" value="ECO:0007669"/>
    <property type="project" value="Ensembl"/>
</dbReference>